<dbReference type="AlphaFoldDB" id="A0A2T3G5R7"/>
<dbReference type="SUPFAM" id="SSF53335">
    <property type="entry name" value="S-adenosyl-L-methionine-dependent methyltransferases"/>
    <property type="match status" value="1"/>
</dbReference>
<dbReference type="GO" id="GO:0032259">
    <property type="term" value="P:methylation"/>
    <property type="evidence" value="ECO:0007669"/>
    <property type="project" value="UniProtKB-KW"/>
</dbReference>
<keyword evidence="2" id="KW-0489">Methyltransferase</keyword>
<proteinExistence type="predicted"/>
<gene>
    <name evidence="2" type="ORF">C7U54_03700</name>
</gene>
<dbReference type="GO" id="GO:0008168">
    <property type="term" value="F:methyltransferase activity"/>
    <property type="evidence" value="ECO:0007669"/>
    <property type="project" value="UniProtKB-KW"/>
</dbReference>
<dbReference type="RefSeq" id="WP_107029411.1">
    <property type="nucleotide sequence ID" value="NZ_JBKXZS010000009.1"/>
</dbReference>
<dbReference type="Gene3D" id="3.40.50.150">
    <property type="entry name" value="Vaccinia Virus protein VP39"/>
    <property type="match status" value="1"/>
</dbReference>
<feature type="domain" description="Methyltransferase" evidence="1">
    <location>
        <begin position="48"/>
        <end position="156"/>
    </location>
</feature>
<evidence type="ECO:0000313" key="3">
    <source>
        <dbReference type="Proteomes" id="UP000240974"/>
    </source>
</evidence>
<evidence type="ECO:0000259" key="1">
    <source>
        <dbReference type="Pfam" id="PF13847"/>
    </source>
</evidence>
<keyword evidence="3" id="KW-1185">Reference proteome</keyword>
<dbReference type="Pfam" id="PF13847">
    <property type="entry name" value="Methyltransf_31"/>
    <property type="match status" value="1"/>
</dbReference>
<dbReference type="Proteomes" id="UP000240974">
    <property type="component" value="Unassembled WGS sequence"/>
</dbReference>
<dbReference type="InterPro" id="IPR029063">
    <property type="entry name" value="SAM-dependent_MTases_sf"/>
</dbReference>
<keyword evidence="2" id="KW-0808">Transferase</keyword>
<comment type="caution">
    <text evidence="2">The sequence shown here is derived from an EMBL/GenBank/DDBJ whole genome shotgun (WGS) entry which is preliminary data.</text>
</comment>
<dbReference type="PANTHER" id="PTHR43861">
    <property type="entry name" value="TRANS-ACONITATE 2-METHYLTRANSFERASE-RELATED"/>
    <property type="match status" value="1"/>
</dbReference>
<dbReference type="InterPro" id="IPR025714">
    <property type="entry name" value="Methyltranfer_dom"/>
</dbReference>
<protein>
    <submittedName>
        <fullName evidence="2">Class I SAM-dependent methyltransferase</fullName>
    </submittedName>
</protein>
<sequence>MQYSKEESKAIWNQNAEFWDCAMGDESNDFHREVVRPKVTELLNPDSTDYILDIACGNGNYSAYLAEKAVSVLAFDYSEKMVELAKKRQKRYADHIEFCVADATNETSLMALKRNKPFTKAVSNMAIMDITNIKPLFTSVYKLLEDNGVFVFATQHPCFVTLTEKYMTPHSYYDIAIEGQPQKQCYYHRSLQDIFNLCFDTGFVIDGFYEECYFNKEIPDIIIVRAIKIER</sequence>
<accession>A0A2T3G5R7</accession>
<organism evidence="2 3">
    <name type="scientific">Faecalibacillus intestinalis</name>
    <dbReference type="NCBI Taxonomy" id="1982626"/>
    <lineage>
        <taxon>Bacteria</taxon>
        <taxon>Bacillati</taxon>
        <taxon>Bacillota</taxon>
        <taxon>Erysipelotrichia</taxon>
        <taxon>Erysipelotrichales</taxon>
        <taxon>Coprobacillaceae</taxon>
        <taxon>Faecalibacillus</taxon>
    </lineage>
</organism>
<name>A0A2T3G5R7_9FIRM</name>
<dbReference type="CDD" id="cd02440">
    <property type="entry name" value="AdoMet_MTases"/>
    <property type="match status" value="1"/>
</dbReference>
<reference evidence="2 3" key="1">
    <citation type="journal article" date="2019" name="Int. J. Syst. Evol. Microbiol.">
        <title>Faecalibacillus intestinalis gen. nov., sp. nov. and Faecalibacillus faecis sp. nov., isolated from human faeces.</title>
        <authorList>
            <person name="Seo B."/>
            <person name="Jeon K."/>
            <person name="Baek I."/>
            <person name="Lee Y.M."/>
            <person name="Baek K."/>
            <person name="Ko G."/>
        </authorList>
    </citation>
    <scope>NUCLEOTIDE SEQUENCE [LARGE SCALE GENOMIC DNA]</scope>
    <source>
        <strain evidence="2 3">SNUG30099</strain>
    </source>
</reference>
<dbReference type="EMBL" id="PYLQ01000003">
    <property type="protein sequence ID" value="PST42842.1"/>
    <property type="molecule type" value="Genomic_DNA"/>
</dbReference>
<evidence type="ECO:0000313" key="2">
    <source>
        <dbReference type="EMBL" id="PST42842.1"/>
    </source>
</evidence>